<dbReference type="SUPFAM" id="SSF46973">
    <property type="entry name" value="Enzyme IIa from lactose specific PTS, IIa-lac"/>
    <property type="match status" value="1"/>
</dbReference>
<dbReference type="PANTHER" id="PTHR34382:SF7">
    <property type="entry name" value="PTS SYSTEM N,N'-DIACETYLCHITOBIOSE-SPECIFIC EIIA COMPONENT"/>
    <property type="match status" value="1"/>
</dbReference>
<dbReference type="Proteomes" id="UP000604383">
    <property type="component" value="Unassembled WGS sequence"/>
</dbReference>
<keyword evidence="1" id="KW-0813">Transport</keyword>
<proteinExistence type="predicted"/>
<dbReference type="Pfam" id="PF02255">
    <property type="entry name" value="PTS_IIA"/>
    <property type="match status" value="1"/>
</dbReference>
<dbReference type="EMBL" id="JAKTMA010000039">
    <property type="protein sequence ID" value="MCR0234751.1"/>
    <property type="molecule type" value="Genomic_DNA"/>
</dbReference>
<dbReference type="PIRSF" id="PIRSF000699">
    <property type="entry name" value="PTS_IILac_III"/>
    <property type="match status" value="1"/>
</dbReference>
<keyword evidence="4" id="KW-0598">Phosphotransferase system</keyword>
<dbReference type="GO" id="GO:0009401">
    <property type="term" value="P:phosphoenolpyruvate-dependent sugar phosphotransferase system"/>
    <property type="evidence" value="ECO:0007669"/>
    <property type="project" value="UniProtKB-KW"/>
</dbReference>
<evidence type="ECO:0000313" key="8">
    <source>
        <dbReference type="EMBL" id="MCR0234751.1"/>
    </source>
</evidence>
<evidence type="ECO:0000256" key="4">
    <source>
        <dbReference type="ARBA" id="ARBA00022683"/>
    </source>
</evidence>
<dbReference type="EMBL" id="WWTN01000050">
    <property type="protein sequence ID" value="MZH57990.1"/>
    <property type="molecule type" value="Genomic_DNA"/>
</dbReference>
<dbReference type="InterPro" id="IPR003188">
    <property type="entry name" value="PTS_IIA_lac/cel"/>
</dbReference>
<dbReference type="GO" id="GO:0016740">
    <property type="term" value="F:transferase activity"/>
    <property type="evidence" value="ECO:0007669"/>
    <property type="project" value="UniProtKB-KW"/>
</dbReference>
<evidence type="ECO:0000313" key="10">
    <source>
        <dbReference type="Proteomes" id="UP001203972"/>
    </source>
</evidence>
<keyword evidence="6" id="KW-0460">Magnesium</keyword>
<dbReference type="Gene3D" id="1.20.58.80">
    <property type="entry name" value="Phosphotransferase system, lactose/cellobiose-type IIA subunit"/>
    <property type="match status" value="1"/>
</dbReference>
<organism evidence="8 10">
    <name type="scientific">Clostridium innocuum</name>
    <dbReference type="NCBI Taxonomy" id="1522"/>
    <lineage>
        <taxon>Bacteria</taxon>
        <taxon>Bacillati</taxon>
        <taxon>Bacillota</taxon>
        <taxon>Clostridia</taxon>
        <taxon>Eubacteriales</taxon>
        <taxon>Clostridiaceae</taxon>
        <taxon>Clostridium</taxon>
    </lineage>
</organism>
<evidence type="ECO:0000256" key="3">
    <source>
        <dbReference type="ARBA" id="ARBA00022679"/>
    </source>
</evidence>
<dbReference type="GO" id="GO:0046872">
    <property type="term" value="F:metal ion binding"/>
    <property type="evidence" value="ECO:0007669"/>
    <property type="project" value="UniProtKB-KW"/>
</dbReference>
<gene>
    <name evidence="9" type="ORF">GT664_20055</name>
    <name evidence="8" type="ORF">MKC95_18455</name>
</gene>
<accession>A0AAP2UQQ5</accession>
<dbReference type="Proteomes" id="UP001203972">
    <property type="component" value="Unassembled WGS sequence"/>
</dbReference>
<name>A0AAP2UQQ5_CLOIN</name>
<comment type="cofactor">
    <cofactor evidence="6">
        <name>Mg(2+)</name>
        <dbReference type="ChEBI" id="CHEBI:18420"/>
    </cofactor>
    <text evidence="6">Binds 1 Mg(2+) ion per trimer.</text>
</comment>
<keyword evidence="6" id="KW-0479">Metal-binding</keyword>
<sequence length="126" mass="14631">MEENLIEIAMKMILNAGDARNSIKEALDAVMDDNRTLAEEKLVESKRFIEQAHLYQTQVIQREAAGEPCSYSMLFTHAQDTLMTIYSEYHLAIKMSEMYQRLNDKIKTCKDEEDAKNRSRYFTIPG</sequence>
<protein>
    <submittedName>
        <fullName evidence="8">PTS lactose/cellobiose transporter subunit IIA</fullName>
    </submittedName>
</protein>
<reference evidence="9" key="1">
    <citation type="journal article" date="2019" name="Nat. Med.">
        <title>A library of human gut bacterial isolates paired with longitudinal multiomics data enables mechanistic microbiome research.</title>
        <authorList>
            <person name="Poyet M."/>
            <person name="Groussin M."/>
            <person name="Gibbons S.M."/>
            <person name="Avila-Pacheco J."/>
            <person name="Jiang X."/>
            <person name="Kearney S.M."/>
            <person name="Perrotta A.R."/>
            <person name="Berdy B."/>
            <person name="Zhao S."/>
            <person name="Lieberman T.D."/>
            <person name="Swanson P.K."/>
            <person name="Smith M."/>
            <person name="Roesemann S."/>
            <person name="Alexander J.E."/>
            <person name="Rich S.A."/>
            <person name="Livny J."/>
            <person name="Vlamakis H."/>
            <person name="Clish C."/>
            <person name="Bullock K."/>
            <person name="Deik A."/>
            <person name="Scott J."/>
            <person name="Pierce K.A."/>
            <person name="Xavier R.J."/>
            <person name="Alm E.J."/>
        </authorList>
    </citation>
    <scope>NUCLEOTIDE SEQUENCE</scope>
    <source>
        <strain evidence="9">BIOML-A12</strain>
    </source>
</reference>
<reference evidence="8" key="2">
    <citation type="journal article" date="2022" name="Clin. Infect. Dis.">
        <title>Association between Clostridium innocuum and antibiotic-associated diarrhea in adults and children: A cross-sectional study and comparative genomics analysis.</title>
        <authorList>
            <person name="Cherny K.E."/>
            <person name="Muscat E.B."/>
            <person name="Balaji A."/>
            <person name="Mukherjee J."/>
            <person name="Ozer E.A."/>
            <person name="Angarone M.P."/>
            <person name="Hauser A.R."/>
            <person name="Sichel J.S."/>
            <person name="Amponsah E."/>
            <person name="Kociolek L.K."/>
        </authorList>
    </citation>
    <scope>NUCLEOTIDE SEQUENCE</scope>
    <source>
        <strain evidence="8">NU1-AC-029v</strain>
    </source>
</reference>
<evidence type="ECO:0000256" key="5">
    <source>
        <dbReference type="PIRSR" id="PIRSR000699-1"/>
    </source>
</evidence>
<dbReference type="PANTHER" id="PTHR34382">
    <property type="entry name" value="PTS SYSTEM N,N'-DIACETYLCHITOBIOSE-SPECIFIC EIIA COMPONENT"/>
    <property type="match status" value="1"/>
</dbReference>
<keyword evidence="2" id="KW-0762">Sugar transport</keyword>
<evidence type="ECO:0000256" key="1">
    <source>
        <dbReference type="ARBA" id="ARBA00022448"/>
    </source>
</evidence>
<feature type="active site" description="Tele-phosphohistidine intermediate" evidence="5">
    <location>
        <position position="77"/>
    </location>
</feature>
<dbReference type="RefSeq" id="WP_008817904.1">
    <property type="nucleotide sequence ID" value="NZ_AP025565.1"/>
</dbReference>
<evidence type="ECO:0000256" key="2">
    <source>
        <dbReference type="ARBA" id="ARBA00022597"/>
    </source>
</evidence>
<feature type="modified residue" description="Phosphohistidine; by HPr" evidence="7">
    <location>
        <position position="77"/>
    </location>
</feature>
<dbReference type="PROSITE" id="PS51095">
    <property type="entry name" value="PTS_EIIA_TYPE_3"/>
    <property type="match status" value="1"/>
</dbReference>
<comment type="caution">
    <text evidence="8">The sequence shown here is derived from an EMBL/GenBank/DDBJ whole genome shotgun (WGS) entry which is preliminary data.</text>
</comment>
<evidence type="ECO:0000313" key="9">
    <source>
        <dbReference type="EMBL" id="MZH57990.1"/>
    </source>
</evidence>
<feature type="binding site" evidence="6">
    <location>
        <position position="80"/>
    </location>
    <ligand>
        <name>Mg(2+)</name>
        <dbReference type="ChEBI" id="CHEBI:18420"/>
        <note>ligand shared between all trimeric partners</note>
    </ligand>
</feature>
<dbReference type="AlphaFoldDB" id="A0AAP2UQQ5"/>
<keyword evidence="3" id="KW-0808">Transferase</keyword>
<evidence type="ECO:0000256" key="7">
    <source>
        <dbReference type="PROSITE-ProRule" id="PRU00418"/>
    </source>
</evidence>
<dbReference type="InterPro" id="IPR036542">
    <property type="entry name" value="PTS_IIA_lac/cel_sf"/>
</dbReference>
<evidence type="ECO:0000256" key="6">
    <source>
        <dbReference type="PIRSR" id="PIRSR000699-2"/>
    </source>
</evidence>